<comment type="similarity">
    <text evidence="1">Belongs to the type-I restriction system S methylase family.</text>
</comment>
<evidence type="ECO:0000256" key="3">
    <source>
        <dbReference type="ARBA" id="ARBA00023125"/>
    </source>
</evidence>
<dbReference type="EMBL" id="BAABIE010000001">
    <property type="protein sequence ID" value="GAA4737241.1"/>
    <property type="molecule type" value="Genomic_DNA"/>
</dbReference>
<dbReference type="PANTHER" id="PTHR43140">
    <property type="entry name" value="TYPE-1 RESTRICTION ENZYME ECOKI SPECIFICITY PROTEIN"/>
    <property type="match status" value="1"/>
</dbReference>
<evidence type="ECO:0000256" key="4">
    <source>
        <dbReference type="ARBA" id="ARBA00038652"/>
    </source>
</evidence>
<dbReference type="Gene3D" id="3.90.220.20">
    <property type="entry name" value="DNA methylase specificity domains"/>
    <property type="match status" value="2"/>
</dbReference>
<feature type="domain" description="Type I restriction modification DNA specificity" evidence="5">
    <location>
        <begin position="19"/>
        <end position="103"/>
    </location>
</feature>
<evidence type="ECO:0000313" key="6">
    <source>
        <dbReference type="EMBL" id="GAA4737241.1"/>
    </source>
</evidence>
<evidence type="ECO:0000256" key="2">
    <source>
        <dbReference type="ARBA" id="ARBA00022747"/>
    </source>
</evidence>
<dbReference type="Proteomes" id="UP001500822">
    <property type="component" value="Unassembled WGS sequence"/>
</dbReference>
<comment type="caution">
    <text evidence="6">The sequence shown here is derived from an EMBL/GenBank/DDBJ whole genome shotgun (WGS) entry which is preliminary data.</text>
</comment>
<keyword evidence="7" id="KW-1185">Reference proteome</keyword>
<evidence type="ECO:0000313" key="7">
    <source>
        <dbReference type="Proteomes" id="UP001500822"/>
    </source>
</evidence>
<protein>
    <submittedName>
        <fullName evidence="6">Restriction endonuclease subunit S</fullName>
    </submittedName>
</protein>
<evidence type="ECO:0000259" key="5">
    <source>
        <dbReference type="Pfam" id="PF01420"/>
    </source>
</evidence>
<accession>A0ABP8YTG0</accession>
<keyword evidence="6" id="KW-0378">Hydrolase</keyword>
<gene>
    <name evidence="6" type="ORF">GCM10023217_00130</name>
</gene>
<organism evidence="6 7">
    <name type="scientific">Gordonia alkaliphila</name>
    <dbReference type="NCBI Taxonomy" id="1053547"/>
    <lineage>
        <taxon>Bacteria</taxon>
        <taxon>Bacillati</taxon>
        <taxon>Actinomycetota</taxon>
        <taxon>Actinomycetes</taxon>
        <taxon>Mycobacteriales</taxon>
        <taxon>Gordoniaceae</taxon>
        <taxon>Gordonia</taxon>
    </lineage>
</organism>
<dbReference type="InterPro" id="IPR051212">
    <property type="entry name" value="Type-I_RE_S_subunit"/>
</dbReference>
<comment type="subunit">
    <text evidence="4">The methyltransferase is composed of M and S polypeptides.</text>
</comment>
<sequence length="335" mass="37522">MLIGEDGAPFFDRNRPVAFHIDGPIWPNNHIHVLKPNGQTDARWLAYALNCVDYSRYIYGSTRDKLTQSALMRIVVAVPPTVEEQRTIADFLDRETARIDTLIEEQQRLIDLLLERRQATLDETIASLAATPVPLRRITDFLTSGSRGWGAYYSDEGERFLRIGNLPRHDLRLRGEIEHVDLPPEVTEGERTRLELGDLLFSITAYLGSVAVVDQTWINGYVSQHVALCRLDSRAAEPRFIGWAMLTSAGQNQLQRGAAGGTKLQLALDDIRSLQVPLPSISEQRRIANTLDSQISKIDTLVVESDRFIELARERRAALITAAVTGQIDVRDGVA</sequence>
<keyword evidence="2" id="KW-0680">Restriction system</keyword>
<dbReference type="GO" id="GO:0004519">
    <property type="term" value="F:endonuclease activity"/>
    <property type="evidence" value="ECO:0007669"/>
    <property type="project" value="UniProtKB-KW"/>
</dbReference>
<dbReference type="Pfam" id="PF01420">
    <property type="entry name" value="Methylase_S"/>
    <property type="match status" value="2"/>
</dbReference>
<reference evidence="7" key="1">
    <citation type="journal article" date="2019" name="Int. J. Syst. Evol. Microbiol.">
        <title>The Global Catalogue of Microorganisms (GCM) 10K type strain sequencing project: providing services to taxonomists for standard genome sequencing and annotation.</title>
        <authorList>
            <consortium name="The Broad Institute Genomics Platform"/>
            <consortium name="The Broad Institute Genome Sequencing Center for Infectious Disease"/>
            <person name="Wu L."/>
            <person name="Ma J."/>
        </authorList>
    </citation>
    <scope>NUCLEOTIDE SEQUENCE [LARGE SCALE GENOMIC DNA]</scope>
    <source>
        <strain evidence="7">JCM 18077</strain>
    </source>
</reference>
<dbReference type="CDD" id="cd17262">
    <property type="entry name" value="RMtype1_S_Aco12261I-TRD2-CR2"/>
    <property type="match status" value="1"/>
</dbReference>
<dbReference type="InterPro" id="IPR000055">
    <property type="entry name" value="Restrct_endonuc_typeI_TRD"/>
</dbReference>
<dbReference type="SUPFAM" id="SSF116734">
    <property type="entry name" value="DNA methylase specificity domain"/>
    <property type="match status" value="2"/>
</dbReference>
<proteinExistence type="inferred from homology"/>
<name>A0ABP8YTG0_9ACTN</name>
<keyword evidence="3" id="KW-0238">DNA-binding</keyword>
<keyword evidence="6" id="KW-0255">Endonuclease</keyword>
<dbReference type="PANTHER" id="PTHR43140:SF1">
    <property type="entry name" value="TYPE I RESTRICTION ENZYME ECOKI SPECIFICITY SUBUNIT"/>
    <property type="match status" value="1"/>
</dbReference>
<keyword evidence="6" id="KW-0540">Nuclease</keyword>
<dbReference type="InterPro" id="IPR044946">
    <property type="entry name" value="Restrct_endonuc_typeI_TRD_sf"/>
</dbReference>
<feature type="domain" description="Type I restriction modification DNA specificity" evidence="5">
    <location>
        <begin position="194"/>
        <end position="299"/>
    </location>
</feature>
<evidence type="ECO:0000256" key="1">
    <source>
        <dbReference type="ARBA" id="ARBA00010923"/>
    </source>
</evidence>